<dbReference type="Pfam" id="PF10294">
    <property type="entry name" value="Methyltransf_16"/>
    <property type="match status" value="1"/>
</dbReference>
<reference evidence="1 2" key="1">
    <citation type="submission" date="2024-02" db="EMBL/GenBank/DDBJ databases">
        <authorList>
            <person name="Chen Y."/>
            <person name="Shah S."/>
            <person name="Dougan E. K."/>
            <person name="Thang M."/>
            <person name="Chan C."/>
        </authorList>
    </citation>
    <scope>NUCLEOTIDE SEQUENCE [LARGE SCALE GENOMIC DNA]</scope>
</reference>
<comment type="caution">
    <text evidence="1">The sequence shown here is derived from an EMBL/GenBank/DDBJ whole genome shotgun (WGS) entry which is preliminary data.</text>
</comment>
<accession>A0ABP0HE20</accession>
<evidence type="ECO:0000313" key="1">
    <source>
        <dbReference type="EMBL" id="CAK8987394.1"/>
    </source>
</evidence>
<dbReference type="Gene3D" id="3.40.50.150">
    <property type="entry name" value="Vaccinia Virus protein VP39"/>
    <property type="match status" value="1"/>
</dbReference>
<sequence length="325" mass="35729">MERESESESEEGDVCGIIEADGLSLEELPVHQGAAKGTWRVSVLRVLSPRPPIIEDEDGDLAMPRTELGGELPPGLLDWQIQMARLASSRLERVGLQLWAGALVLSDFLLARPWLLRERHVCELGAGLGLCSLLACRLGAASVLCTDGHLEAVENCRQNLQRNGVSVKDAEYAEANREDANVKTVKVEVLRWEDPPPMEDDVWAAEVLLAADVIYDAAAAEAFAKLAAKLLNTKAERLYMSLEKRVYFSSATFKPEVAAYPQFLEDCAALGLEVEPVDLSSVPVHFNYVRSRFYELVTITAKGRASVKRKQEHATEDVQSGEGVN</sequence>
<dbReference type="PANTHER" id="PTHR23108:SF0">
    <property type="entry name" value="METHYLTRANSFERASE-LIKE PROTEIN 22"/>
    <property type="match status" value="1"/>
</dbReference>
<dbReference type="SUPFAM" id="SSF53335">
    <property type="entry name" value="S-adenosyl-L-methionine-dependent methyltransferases"/>
    <property type="match status" value="1"/>
</dbReference>
<evidence type="ECO:0008006" key="3">
    <source>
        <dbReference type="Google" id="ProtNLM"/>
    </source>
</evidence>
<keyword evidence="2" id="KW-1185">Reference proteome</keyword>
<dbReference type="Proteomes" id="UP001642484">
    <property type="component" value="Unassembled WGS sequence"/>
</dbReference>
<dbReference type="InterPro" id="IPR029063">
    <property type="entry name" value="SAM-dependent_MTases_sf"/>
</dbReference>
<proteinExistence type="predicted"/>
<dbReference type="InterPro" id="IPR019410">
    <property type="entry name" value="Methyltransf_16"/>
</dbReference>
<organism evidence="1 2">
    <name type="scientific">Durusdinium trenchii</name>
    <dbReference type="NCBI Taxonomy" id="1381693"/>
    <lineage>
        <taxon>Eukaryota</taxon>
        <taxon>Sar</taxon>
        <taxon>Alveolata</taxon>
        <taxon>Dinophyceae</taxon>
        <taxon>Suessiales</taxon>
        <taxon>Symbiodiniaceae</taxon>
        <taxon>Durusdinium</taxon>
    </lineage>
</organism>
<gene>
    <name evidence="1" type="ORF">CCMP2556_LOCUS859</name>
</gene>
<name>A0ABP0HE20_9DINO</name>
<evidence type="ECO:0000313" key="2">
    <source>
        <dbReference type="Proteomes" id="UP001642484"/>
    </source>
</evidence>
<dbReference type="PANTHER" id="PTHR23108">
    <property type="entry name" value="METHYLTRANSFERASE-RELATED"/>
    <property type="match status" value="1"/>
</dbReference>
<dbReference type="EMBL" id="CAXAMN010000270">
    <property type="protein sequence ID" value="CAK8987394.1"/>
    <property type="molecule type" value="Genomic_DNA"/>
</dbReference>
<dbReference type="InterPro" id="IPR038899">
    <property type="entry name" value="METTL22"/>
</dbReference>
<protein>
    <recommendedName>
        <fullName evidence="3">Calmodulin-lysine N-methyltransferase</fullName>
    </recommendedName>
</protein>